<dbReference type="InterPro" id="IPR027417">
    <property type="entry name" value="P-loop_NTPase"/>
</dbReference>
<feature type="binding site" evidence="7">
    <location>
        <position position="251"/>
    </location>
    <ligand>
        <name>Mg(2+)</name>
        <dbReference type="ChEBI" id="CHEBI:18420"/>
    </ligand>
</feature>
<dbReference type="PROSITE" id="PS51709">
    <property type="entry name" value="G_TRME"/>
    <property type="match status" value="1"/>
</dbReference>
<dbReference type="EMBL" id="CP014525">
    <property type="protein sequence ID" value="AMW35525.1"/>
    <property type="molecule type" value="Genomic_DNA"/>
</dbReference>
<dbReference type="FunFam" id="3.30.1360.120:FF:000007">
    <property type="entry name" value="tRNA modification GTPase GTPBP3, mitochondrial"/>
    <property type="match status" value="1"/>
</dbReference>
<dbReference type="CDD" id="cd14858">
    <property type="entry name" value="TrmE_N"/>
    <property type="match status" value="1"/>
</dbReference>
<dbReference type="RefSeq" id="WP_066136492.1">
    <property type="nucleotide sequence ID" value="NZ_CP014525.1"/>
</dbReference>
<dbReference type="InterPro" id="IPR006073">
    <property type="entry name" value="GTP-bd"/>
</dbReference>
<feature type="binding site" evidence="7">
    <location>
        <begin position="226"/>
        <end position="231"/>
    </location>
    <ligand>
        <name>GTP</name>
        <dbReference type="ChEBI" id="CHEBI:37565"/>
    </ligand>
</feature>
<dbReference type="Gene3D" id="1.20.120.430">
    <property type="entry name" value="tRNA modification GTPase MnmE domain 2"/>
    <property type="match status" value="1"/>
</dbReference>
<feature type="binding site" evidence="7">
    <location>
        <position position="120"/>
    </location>
    <ligand>
        <name>(6S)-5-formyl-5,6,7,8-tetrahydrofolate</name>
        <dbReference type="ChEBI" id="CHEBI:57457"/>
    </ligand>
</feature>
<dbReference type="GO" id="GO:0030488">
    <property type="term" value="P:tRNA methylation"/>
    <property type="evidence" value="ECO:0007669"/>
    <property type="project" value="TreeGrafter"/>
</dbReference>
<feature type="binding site" evidence="7">
    <location>
        <begin position="245"/>
        <end position="251"/>
    </location>
    <ligand>
        <name>GTP</name>
        <dbReference type="ChEBI" id="CHEBI:37565"/>
    </ligand>
</feature>
<dbReference type="NCBIfam" id="NF003661">
    <property type="entry name" value="PRK05291.1-3"/>
    <property type="match status" value="1"/>
</dbReference>
<comment type="similarity">
    <text evidence="1 7 8">Belongs to the TRAFAC class TrmE-Era-EngA-EngB-Septin-like GTPase superfamily. TrmE GTPase family.</text>
</comment>
<evidence type="ECO:0000256" key="5">
    <source>
        <dbReference type="ARBA" id="ARBA00022958"/>
    </source>
</evidence>
<evidence type="ECO:0000256" key="8">
    <source>
        <dbReference type="RuleBase" id="RU003313"/>
    </source>
</evidence>
<dbReference type="GeneID" id="53316261"/>
<dbReference type="Proteomes" id="UP000076066">
    <property type="component" value="Chromosome"/>
</dbReference>
<evidence type="ECO:0000256" key="1">
    <source>
        <dbReference type="ARBA" id="ARBA00011043"/>
    </source>
</evidence>
<dbReference type="SUPFAM" id="SSF116878">
    <property type="entry name" value="TrmE connector domain"/>
    <property type="match status" value="1"/>
</dbReference>
<dbReference type="GO" id="GO:0005737">
    <property type="term" value="C:cytoplasm"/>
    <property type="evidence" value="ECO:0007669"/>
    <property type="project" value="UniProtKB-SubCell"/>
</dbReference>
<keyword evidence="11" id="KW-1185">Reference proteome</keyword>
<dbReference type="NCBIfam" id="TIGR00450">
    <property type="entry name" value="mnmE_trmE_thdF"/>
    <property type="match status" value="1"/>
</dbReference>
<dbReference type="InterPro" id="IPR004520">
    <property type="entry name" value="GTPase_MnmE"/>
</dbReference>
<comment type="subcellular location">
    <subcellularLocation>
        <location evidence="7">Cytoplasm</location>
    </subcellularLocation>
</comment>
<dbReference type="Gene3D" id="3.30.1360.120">
    <property type="entry name" value="Probable tRNA modification gtpase trme, domain 1"/>
    <property type="match status" value="1"/>
</dbReference>
<dbReference type="AlphaFoldDB" id="A0A143DFL0"/>
<evidence type="ECO:0000256" key="4">
    <source>
        <dbReference type="ARBA" id="ARBA00022801"/>
    </source>
</evidence>
<dbReference type="NCBIfam" id="TIGR00231">
    <property type="entry name" value="small_GTP"/>
    <property type="match status" value="1"/>
</dbReference>
<keyword evidence="7" id="KW-0963">Cytoplasm</keyword>
<keyword evidence="6 7" id="KW-0342">GTP-binding</keyword>
<sequence length="449" mass="48894">MTNDTIVATATAPGRAGVAVTRVSGTRARDVITALCGRLPEARKATRFLFRDPGTGDVLDDGLVLWFPGPASFTGEDTAEFQGHGGKAVTDALLQTIRRMDGVRIAEPGEFSRRAFLNGKLDLTRVEGLADLIQAETDAQRRQALQQMDGALARLYDSWREELVRRLAWMEAHIDFPDEDIPPDLDRSARNGLEELAQTIDAYLSDNRRGERIRDGIQIAVIGRPNAGKSSLVNALAQREAAIVSDQAGTTRDIIEIHLDLGGFPVTIADTAGLRSSNEDIEAEGIRRARVRASTADLKIAVFDLTEWPELDEETLSLVDSSTLIVLNKSDVATPYPDRMLTISGSGAHSLLLSTRSGEGMTELLSTLTAMVAERLNAGAHAPPALTRQRHRDALEDCRDSLLRAIHAPMLELMAEDVRLAARALGRITGRVEVDDLLDVIFSDFCIGK</sequence>
<evidence type="ECO:0000256" key="2">
    <source>
        <dbReference type="ARBA" id="ARBA00022694"/>
    </source>
</evidence>
<dbReference type="OrthoDB" id="9805918at2"/>
<dbReference type="InterPro" id="IPR027368">
    <property type="entry name" value="MnmE_dom2"/>
</dbReference>
<keyword evidence="7" id="KW-0479">Metal-binding</keyword>
<keyword evidence="7" id="KW-0460">Magnesium</keyword>
<dbReference type="GO" id="GO:0046872">
    <property type="term" value="F:metal ion binding"/>
    <property type="evidence" value="ECO:0007669"/>
    <property type="project" value="UniProtKB-KW"/>
</dbReference>
<keyword evidence="3 7" id="KW-0547">Nucleotide-binding</keyword>
<feature type="binding site" evidence="7">
    <location>
        <begin position="270"/>
        <end position="273"/>
    </location>
    <ligand>
        <name>GTP</name>
        <dbReference type="ChEBI" id="CHEBI:37565"/>
    </ligand>
</feature>
<dbReference type="KEGG" id="hjo:AY555_03745"/>
<name>A0A143DFL0_9PROT</name>
<dbReference type="InterPro" id="IPR005225">
    <property type="entry name" value="Small_GTP-bd"/>
</dbReference>
<keyword evidence="2 7" id="KW-0819">tRNA processing</keyword>
<keyword evidence="4 7" id="KW-0378">Hydrolase</keyword>
<dbReference type="InterPro" id="IPR018948">
    <property type="entry name" value="GTP-bd_TrmE_N"/>
</dbReference>
<proteinExistence type="inferred from homology"/>
<dbReference type="InterPro" id="IPR025867">
    <property type="entry name" value="MnmE_helical"/>
</dbReference>
<comment type="subunit">
    <text evidence="7">Homodimer. Heterotetramer of two MnmE and two MnmG subunits.</text>
</comment>
<dbReference type="InterPro" id="IPR027266">
    <property type="entry name" value="TrmE/GcvT-like"/>
</dbReference>
<dbReference type="GO" id="GO:0002098">
    <property type="term" value="P:tRNA wobble uridine modification"/>
    <property type="evidence" value="ECO:0007669"/>
    <property type="project" value="TreeGrafter"/>
</dbReference>
<gene>
    <name evidence="7" type="primary">mnmE</name>
    <name evidence="7" type="synonym">trmE</name>
    <name evidence="10" type="ORF">AY555_03745</name>
</gene>
<feature type="domain" description="TrmE-type G" evidence="9">
    <location>
        <begin position="216"/>
        <end position="373"/>
    </location>
</feature>
<feature type="binding site" evidence="7">
    <location>
        <position position="449"/>
    </location>
    <ligand>
        <name>(6S)-5-formyl-5,6,7,8-tetrahydrofolate</name>
        <dbReference type="ChEBI" id="CHEBI:57457"/>
    </ligand>
</feature>
<feature type="binding site" evidence="7">
    <location>
        <position position="80"/>
    </location>
    <ligand>
        <name>(6S)-5-formyl-5,6,7,8-tetrahydrofolate</name>
        <dbReference type="ChEBI" id="CHEBI:57457"/>
    </ligand>
</feature>
<dbReference type="STRING" id="1549855.AY555_03745"/>
<keyword evidence="5 7" id="KW-0630">Potassium</keyword>
<comment type="caution">
    <text evidence="7">Lacks conserved residue(s) required for the propagation of feature annotation.</text>
</comment>
<dbReference type="GO" id="GO:0003924">
    <property type="term" value="F:GTPase activity"/>
    <property type="evidence" value="ECO:0007669"/>
    <property type="project" value="UniProtKB-UniRule"/>
</dbReference>
<evidence type="ECO:0000256" key="7">
    <source>
        <dbReference type="HAMAP-Rule" id="MF_00379"/>
    </source>
</evidence>
<comment type="cofactor">
    <cofactor evidence="7">
        <name>K(+)</name>
        <dbReference type="ChEBI" id="CHEBI:29103"/>
    </cofactor>
    <text evidence="7">Binds 1 potassium ion per subunit.</text>
</comment>
<evidence type="ECO:0000313" key="11">
    <source>
        <dbReference type="Proteomes" id="UP000076066"/>
    </source>
</evidence>
<dbReference type="Pfam" id="PF12631">
    <property type="entry name" value="MnmE_helical"/>
    <property type="match status" value="1"/>
</dbReference>
<dbReference type="HAMAP" id="MF_00379">
    <property type="entry name" value="GTPase_MnmE"/>
    <property type="match status" value="1"/>
</dbReference>
<evidence type="ECO:0000313" key="10">
    <source>
        <dbReference type="EMBL" id="AMW35525.1"/>
    </source>
</evidence>
<dbReference type="Pfam" id="PF01926">
    <property type="entry name" value="MMR_HSR1"/>
    <property type="match status" value="1"/>
</dbReference>
<organism evidence="10 11">
    <name type="scientific">Haematospirillum jordaniae</name>
    <dbReference type="NCBI Taxonomy" id="1549855"/>
    <lineage>
        <taxon>Bacteria</taxon>
        <taxon>Pseudomonadati</taxon>
        <taxon>Pseudomonadota</taxon>
        <taxon>Alphaproteobacteria</taxon>
        <taxon>Rhodospirillales</taxon>
        <taxon>Novispirillaceae</taxon>
        <taxon>Haematospirillum</taxon>
    </lineage>
</organism>
<protein>
    <recommendedName>
        <fullName evidence="7">tRNA modification GTPase MnmE</fullName>
        <ecNumber evidence="7">3.6.-.-</ecNumber>
    </recommendedName>
</protein>
<dbReference type="InterPro" id="IPR031168">
    <property type="entry name" value="G_TrmE"/>
</dbReference>
<dbReference type="PANTHER" id="PTHR42714">
    <property type="entry name" value="TRNA MODIFICATION GTPASE GTPBP3"/>
    <property type="match status" value="1"/>
</dbReference>
<dbReference type="SUPFAM" id="SSF103025">
    <property type="entry name" value="Folate-binding domain"/>
    <property type="match status" value="1"/>
</dbReference>
<feature type="binding site" evidence="7">
    <location>
        <position position="230"/>
    </location>
    <ligand>
        <name>Mg(2+)</name>
        <dbReference type="ChEBI" id="CHEBI:18420"/>
    </ligand>
</feature>
<dbReference type="EC" id="3.6.-.-" evidence="7"/>
<evidence type="ECO:0000259" key="9">
    <source>
        <dbReference type="PROSITE" id="PS51709"/>
    </source>
</evidence>
<dbReference type="PANTHER" id="PTHR42714:SF2">
    <property type="entry name" value="TRNA MODIFICATION GTPASE GTPBP3, MITOCHONDRIAL"/>
    <property type="match status" value="1"/>
</dbReference>
<evidence type="ECO:0000256" key="6">
    <source>
        <dbReference type="ARBA" id="ARBA00023134"/>
    </source>
</evidence>
<reference evidence="10 11" key="1">
    <citation type="submission" date="2016-02" db="EMBL/GenBank/DDBJ databases">
        <title>Complete Genome of H5569, the type strain of the newly described species Haematospirillium jordaniae.</title>
        <authorList>
            <person name="Nicholson A.C."/>
            <person name="Humrighouse B.W."/>
            <person name="Loparov V."/>
            <person name="McQuiston J.R."/>
        </authorList>
    </citation>
    <scope>NUCLEOTIDE SEQUENCE [LARGE SCALE GENOMIC DNA]</scope>
    <source>
        <strain evidence="10 11">H5569</strain>
    </source>
</reference>
<accession>A0A143DFL0</accession>
<dbReference type="CDD" id="cd04164">
    <property type="entry name" value="trmE"/>
    <property type="match status" value="1"/>
</dbReference>
<comment type="function">
    <text evidence="7">Exhibits a very high intrinsic GTPase hydrolysis rate. Involved in the addition of a carboxymethylaminomethyl (cmnm) group at the wobble position (U34) of certain tRNAs, forming tRNA-cmnm(5)s(2)U34.</text>
</comment>
<dbReference type="Pfam" id="PF10396">
    <property type="entry name" value="TrmE_N"/>
    <property type="match status" value="1"/>
</dbReference>
<dbReference type="GO" id="GO:0005525">
    <property type="term" value="F:GTP binding"/>
    <property type="evidence" value="ECO:0007669"/>
    <property type="project" value="UniProtKB-UniRule"/>
</dbReference>
<dbReference type="Gene3D" id="3.40.50.300">
    <property type="entry name" value="P-loop containing nucleotide triphosphate hydrolases"/>
    <property type="match status" value="1"/>
</dbReference>
<feature type="binding site" evidence="7">
    <location>
        <position position="22"/>
    </location>
    <ligand>
        <name>(6S)-5-formyl-5,6,7,8-tetrahydrofolate</name>
        <dbReference type="ChEBI" id="CHEBI:57457"/>
    </ligand>
</feature>
<evidence type="ECO:0000256" key="3">
    <source>
        <dbReference type="ARBA" id="ARBA00022741"/>
    </source>
</evidence>
<dbReference type="SUPFAM" id="SSF52540">
    <property type="entry name" value="P-loop containing nucleoside triphosphate hydrolases"/>
    <property type="match status" value="1"/>
</dbReference>